<reference evidence="1 2" key="1">
    <citation type="submission" date="2020-02" db="EMBL/GenBank/DDBJ databases">
        <title>Comparative genome analysis reveals the metabolism and evolution of the thermophilic archaeal genus Metallosphaera.</title>
        <authorList>
            <person name="Jiang C."/>
        </authorList>
    </citation>
    <scope>NUCLEOTIDE SEQUENCE [LARGE SCALE GENOMIC DNA]</scope>
    <source>
        <strain evidence="1 2">Ric-A</strain>
    </source>
</reference>
<dbReference type="Proteomes" id="UP000509301">
    <property type="component" value="Chromosome"/>
</dbReference>
<name>A0A6N0NSW5_9CREN</name>
<dbReference type="GeneID" id="55641806"/>
<proteinExistence type="predicted"/>
<gene>
    <name evidence="1" type="ORF">GWK48_07615</name>
</gene>
<evidence type="ECO:0000313" key="2">
    <source>
        <dbReference type="Proteomes" id="UP000509301"/>
    </source>
</evidence>
<organism evidence="1 2">
    <name type="scientific">Metallosphaera tengchongensis</name>
    <dbReference type="NCBI Taxonomy" id="1532350"/>
    <lineage>
        <taxon>Archaea</taxon>
        <taxon>Thermoproteota</taxon>
        <taxon>Thermoprotei</taxon>
        <taxon>Sulfolobales</taxon>
        <taxon>Sulfolobaceae</taxon>
        <taxon>Metallosphaera</taxon>
    </lineage>
</organism>
<accession>A0A6N0NSW5</accession>
<dbReference type="EMBL" id="CP049074">
    <property type="protein sequence ID" value="QKQ98992.1"/>
    <property type="molecule type" value="Genomic_DNA"/>
</dbReference>
<dbReference type="AlphaFoldDB" id="A0A6N0NSW5"/>
<protein>
    <submittedName>
        <fullName evidence="1">Uncharacterized protein</fullName>
    </submittedName>
</protein>
<evidence type="ECO:0000313" key="1">
    <source>
        <dbReference type="EMBL" id="QKQ98992.1"/>
    </source>
</evidence>
<keyword evidence="2" id="KW-1185">Reference proteome</keyword>
<sequence length="122" mass="14054">MGRRAKKSGNQIRGTISTKISQRPHPWLKGMKKIYVSSSHGCERTYQEVAETHEGNSRNTKAKVWLSKLAVNCCMYPIAKSESRSNSLCGRYPTVDNVYVWLTPVQSYSIYYQDEPEDSWSW</sequence>
<dbReference type="KEGG" id="mten:GWK48_07615"/>
<dbReference type="RefSeq" id="WP_174631067.1">
    <property type="nucleotide sequence ID" value="NZ_CP049074.1"/>
</dbReference>